<organism evidence="2 3">
    <name type="scientific">Solanum tuberosum</name>
    <name type="common">Potato</name>
    <dbReference type="NCBI Taxonomy" id="4113"/>
    <lineage>
        <taxon>Eukaryota</taxon>
        <taxon>Viridiplantae</taxon>
        <taxon>Streptophyta</taxon>
        <taxon>Embryophyta</taxon>
        <taxon>Tracheophyta</taxon>
        <taxon>Spermatophyta</taxon>
        <taxon>Magnoliopsida</taxon>
        <taxon>eudicotyledons</taxon>
        <taxon>Gunneridae</taxon>
        <taxon>Pentapetalae</taxon>
        <taxon>asterids</taxon>
        <taxon>lamiids</taxon>
        <taxon>Solanales</taxon>
        <taxon>Solanaceae</taxon>
        <taxon>Solanoideae</taxon>
        <taxon>Solaneae</taxon>
        <taxon>Solanum</taxon>
    </lineage>
</organism>
<feature type="signal peptide" evidence="1">
    <location>
        <begin position="1"/>
        <end position="23"/>
    </location>
</feature>
<dbReference type="EnsemblPlants" id="PGSC0003DMT400044001">
    <property type="protein sequence ID" value="PGSC0003DMT400044001"/>
    <property type="gene ID" value="PGSC0003DMG402017076"/>
</dbReference>
<dbReference type="Gramene" id="PGSC0003DMT400044001">
    <property type="protein sequence ID" value="PGSC0003DMT400044001"/>
    <property type="gene ID" value="PGSC0003DMG402017076"/>
</dbReference>
<dbReference type="HOGENOM" id="CLU_2626729_0_0_1"/>
<sequence>MGAGSMLSFLTSSLALFKHGAEATKYAFKSVLKRLAKEARVLEIQAKNVALGKKGKDPAATKAAKGMEASYYRVTCKV</sequence>
<dbReference type="PaxDb" id="4113-PGSC0003DMT400044001"/>
<proteinExistence type="predicted"/>
<evidence type="ECO:0000313" key="3">
    <source>
        <dbReference type="Proteomes" id="UP000011115"/>
    </source>
</evidence>
<keyword evidence="1" id="KW-0732">Signal</keyword>
<dbReference type="InParanoid" id="M1BFG7"/>
<protein>
    <submittedName>
        <fullName evidence="2">DNA topoisomerase 6 subunit B</fullName>
    </submittedName>
</protein>
<feature type="chain" id="PRO_5004012140" evidence="1">
    <location>
        <begin position="24"/>
        <end position="78"/>
    </location>
</feature>
<keyword evidence="3" id="KW-1185">Reference proteome</keyword>
<reference evidence="3" key="1">
    <citation type="journal article" date="2011" name="Nature">
        <title>Genome sequence and analysis of the tuber crop potato.</title>
        <authorList>
            <consortium name="The Potato Genome Sequencing Consortium"/>
        </authorList>
    </citation>
    <scope>NUCLEOTIDE SEQUENCE [LARGE SCALE GENOMIC DNA]</scope>
    <source>
        <strain evidence="3">cv. DM1-3 516 R44</strain>
    </source>
</reference>
<dbReference type="Proteomes" id="UP000011115">
    <property type="component" value="Unassembled WGS sequence"/>
</dbReference>
<accession>M1BFG7</accession>
<evidence type="ECO:0000313" key="2">
    <source>
        <dbReference type="EnsemblPlants" id="PGSC0003DMT400044001"/>
    </source>
</evidence>
<name>M1BFG7_SOLTU</name>
<dbReference type="STRING" id="4113.M1BFG7"/>
<dbReference type="AlphaFoldDB" id="M1BFG7"/>
<evidence type="ECO:0000256" key="1">
    <source>
        <dbReference type="SAM" id="SignalP"/>
    </source>
</evidence>
<reference evidence="2" key="2">
    <citation type="submission" date="2015-06" db="UniProtKB">
        <authorList>
            <consortium name="EnsemblPlants"/>
        </authorList>
    </citation>
    <scope>IDENTIFICATION</scope>
    <source>
        <strain evidence="2">DM1-3 516 R44</strain>
    </source>
</reference>